<sequence>MLLTTFYSSPPQQQYYSAYTPPRSSPLSERSANVAPRIFNFSMASPSSDKKPAVPQRAYKPNPLIQTRDAATKRRRDLFFRRVQNGRDDKKWELRGEQIQQLDFASERKRWEAEKARQAPPEDDDMIEDVDEDAPLPVWTSFTPQNEPEMTEADYVAAQEEYEMQQLIAAMEQDDQENDASSQHFGSDDEDYDSLFMERASTVDQQHQQQPQTSQLGFNDTDGMDMDMTDG</sequence>
<dbReference type="EMBL" id="ML978157">
    <property type="protein sequence ID" value="KAF2035611.1"/>
    <property type="molecule type" value="Genomic_DNA"/>
</dbReference>
<protein>
    <submittedName>
        <fullName evidence="2">Uncharacterized protein</fullName>
    </submittedName>
</protein>
<evidence type="ECO:0000256" key="1">
    <source>
        <dbReference type="SAM" id="MobiDB-lite"/>
    </source>
</evidence>
<feature type="region of interest" description="Disordered" evidence="1">
    <location>
        <begin position="168"/>
        <end position="231"/>
    </location>
</feature>
<feature type="region of interest" description="Disordered" evidence="1">
    <location>
        <begin position="1"/>
        <end position="71"/>
    </location>
</feature>
<dbReference type="OrthoDB" id="5279705at2759"/>
<gene>
    <name evidence="2" type="ORF">EK21DRAFT_54272</name>
</gene>
<accession>A0A9P4LPZ4</accession>
<reference evidence="2" key="1">
    <citation type="journal article" date="2020" name="Stud. Mycol.">
        <title>101 Dothideomycetes genomes: a test case for predicting lifestyles and emergence of pathogens.</title>
        <authorList>
            <person name="Haridas S."/>
            <person name="Albert R."/>
            <person name="Binder M."/>
            <person name="Bloem J."/>
            <person name="Labutti K."/>
            <person name="Salamov A."/>
            <person name="Andreopoulos B."/>
            <person name="Baker S."/>
            <person name="Barry K."/>
            <person name="Bills G."/>
            <person name="Bluhm B."/>
            <person name="Cannon C."/>
            <person name="Castanera R."/>
            <person name="Culley D."/>
            <person name="Daum C."/>
            <person name="Ezra D."/>
            <person name="Gonzalez J."/>
            <person name="Henrissat B."/>
            <person name="Kuo A."/>
            <person name="Liang C."/>
            <person name="Lipzen A."/>
            <person name="Lutzoni F."/>
            <person name="Magnuson J."/>
            <person name="Mondo S."/>
            <person name="Nolan M."/>
            <person name="Ohm R."/>
            <person name="Pangilinan J."/>
            <person name="Park H.-J."/>
            <person name="Ramirez L."/>
            <person name="Alfaro M."/>
            <person name="Sun H."/>
            <person name="Tritt A."/>
            <person name="Yoshinaga Y."/>
            <person name="Zwiers L.-H."/>
            <person name="Turgeon B."/>
            <person name="Goodwin S."/>
            <person name="Spatafora J."/>
            <person name="Crous P."/>
            <person name="Grigoriev I."/>
        </authorList>
    </citation>
    <scope>NUCLEOTIDE SEQUENCE</scope>
    <source>
        <strain evidence="2">CBS 110217</strain>
    </source>
</reference>
<comment type="caution">
    <text evidence="2">The sequence shown here is derived from an EMBL/GenBank/DDBJ whole genome shotgun (WGS) entry which is preliminary data.</text>
</comment>
<organism evidence="2 3">
    <name type="scientific">Setomelanomma holmii</name>
    <dbReference type="NCBI Taxonomy" id="210430"/>
    <lineage>
        <taxon>Eukaryota</taxon>
        <taxon>Fungi</taxon>
        <taxon>Dikarya</taxon>
        <taxon>Ascomycota</taxon>
        <taxon>Pezizomycotina</taxon>
        <taxon>Dothideomycetes</taxon>
        <taxon>Pleosporomycetidae</taxon>
        <taxon>Pleosporales</taxon>
        <taxon>Pleosporineae</taxon>
        <taxon>Phaeosphaeriaceae</taxon>
        <taxon>Setomelanomma</taxon>
    </lineage>
</organism>
<evidence type="ECO:0000313" key="2">
    <source>
        <dbReference type="EMBL" id="KAF2035611.1"/>
    </source>
</evidence>
<name>A0A9P4LPZ4_9PLEO</name>
<keyword evidence="3" id="KW-1185">Reference proteome</keyword>
<evidence type="ECO:0000313" key="3">
    <source>
        <dbReference type="Proteomes" id="UP000799777"/>
    </source>
</evidence>
<feature type="compositionally biased region" description="Polar residues" evidence="1">
    <location>
        <begin position="1"/>
        <end position="17"/>
    </location>
</feature>
<dbReference type="AlphaFoldDB" id="A0A9P4LPZ4"/>
<feature type="compositionally biased region" description="Low complexity" evidence="1">
    <location>
        <begin position="205"/>
        <end position="215"/>
    </location>
</feature>
<dbReference type="Proteomes" id="UP000799777">
    <property type="component" value="Unassembled WGS sequence"/>
</dbReference>
<proteinExistence type="predicted"/>
<feature type="compositionally biased region" description="Acidic residues" evidence="1">
    <location>
        <begin position="222"/>
        <end position="231"/>
    </location>
</feature>